<protein>
    <recommendedName>
        <fullName evidence="2">AAA+ ATPase domain-containing protein</fullName>
    </recommendedName>
</protein>
<dbReference type="EMBL" id="OV121140">
    <property type="protein sequence ID" value="CAH0563510.1"/>
    <property type="molecule type" value="Genomic_DNA"/>
</dbReference>
<dbReference type="GO" id="GO:0061860">
    <property type="term" value="F:DNA clamp unloader activity"/>
    <property type="evidence" value="ECO:0007669"/>
    <property type="project" value="TreeGrafter"/>
</dbReference>
<dbReference type="InterPro" id="IPR027417">
    <property type="entry name" value="P-loop_NTPase"/>
</dbReference>
<reference evidence="3" key="1">
    <citation type="submission" date="2021-12" db="EMBL/GenBank/DDBJ databases">
        <authorList>
            <person name="King R."/>
        </authorList>
    </citation>
    <scope>NUCLEOTIDE SEQUENCE</scope>
</reference>
<evidence type="ECO:0000256" key="1">
    <source>
        <dbReference type="SAM" id="MobiDB-lite"/>
    </source>
</evidence>
<dbReference type="GO" id="GO:0016887">
    <property type="term" value="F:ATP hydrolysis activity"/>
    <property type="evidence" value="ECO:0007669"/>
    <property type="project" value="InterPro"/>
</dbReference>
<dbReference type="Pfam" id="PF00004">
    <property type="entry name" value="AAA"/>
    <property type="match status" value="1"/>
</dbReference>
<name>A0A9P0BHP7_BRAAE</name>
<feature type="compositionally biased region" description="Basic residues" evidence="1">
    <location>
        <begin position="77"/>
        <end position="90"/>
    </location>
</feature>
<gene>
    <name evidence="3" type="ORF">MELIAE_LOCUS12315</name>
</gene>
<dbReference type="GO" id="GO:0005634">
    <property type="term" value="C:nucleus"/>
    <property type="evidence" value="ECO:0007669"/>
    <property type="project" value="TreeGrafter"/>
</dbReference>
<feature type="region of interest" description="Disordered" evidence="1">
    <location>
        <begin position="230"/>
        <end position="269"/>
    </location>
</feature>
<evidence type="ECO:0000313" key="4">
    <source>
        <dbReference type="Proteomes" id="UP001154078"/>
    </source>
</evidence>
<dbReference type="OrthoDB" id="9996895at2759"/>
<feature type="compositionally biased region" description="Basic residues" evidence="1">
    <location>
        <begin position="303"/>
        <end position="322"/>
    </location>
</feature>
<feature type="region of interest" description="Disordered" evidence="1">
    <location>
        <begin position="1"/>
        <end position="25"/>
    </location>
</feature>
<dbReference type="InterPro" id="IPR003593">
    <property type="entry name" value="AAA+_ATPase"/>
</dbReference>
<dbReference type="GO" id="GO:0003677">
    <property type="term" value="F:DNA binding"/>
    <property type="evidence" value="ECO:0007669"/>
    <property type="project" value="TreeGrafter"/>
</dbReference>
<feature type="region of interest" description="Disordered" evidence="1">
    <location>
        <begin position="39"/>
        <end position="71"/>
    </location>
</feature>
<feature type="region of interest" description="Disordered" evidence="1">
    <location>
        <begin position="297"/>
        <end position="410"/>
    </location>
</feature>
<sequence length="1185" mass="135312">MKDLTHYFVSPTGKNKKTSLNNEEEENAIIKEDVVLVDTAEDKTDKRNSGSSKENTDINIEDEKSGLNVNMEPVKTYKGKKRGRKKKVGRKHSDPAVKNITELLSNSLNLISPNGSFSENVTEIAEKIKEATSVIEENPVIIEDQEELSPKKNAFQFIMESRKLSIGMNSSGKEKEELSPSTECKEKLKARKSLLESWAEIKGASKRKRQEEEKEIFIDHQMQKRAKRLKNLLQLDESEETPANKRKRNTRRISESDDSEGIEESSKSSGNLLSFLGTIKKTEKEIEVVEETPNEIFKVKMFTPKKSKKTKKSRLNKKSPKKKKEDPLLAPENPAEETNVLCEDTASNDSVKPKRGRKKKILENSKPIIVDEESCDSVKPKRGRKKKVAIIDDSSQDTQLSLTPKSAKQGKINMKNKDLLNSQSEEIDKDKRVLRVRKQKIVESDEDWEEERKTTTKKPSKIAPVFLKAAPKPKIDPEIAEARRQFLMSGIPDSLKKTIEKQQSIEEKDFDVFPSIQHVQQKCGSEYWNLPKPNLKLIKDVQFIACKNNIFKGFMEKQKTPDHVKIPKRDKIANFKNLIEDIKVENPDYPVYKSFRQIYEKSGYQNEKCKTKKRRSKKGKKSLDKSVEIVEVTPEKIDPTKYAMWTDKYKPKSSEDILGNFSSTKALKNFLEAWLQFSKDIIAKKRKKRADSSESEFDVTDCDSRDSAYFKLPGNSLILNGSVGSGKSAAVYAVCNELGLKVLEMNASSKRTGKKLLQDMQEATQSHQVKNQSSAMQTFFKSKEAHVEQPKAEKMCVILIEDVDLIFEQDESFITALSTLVTITKRPIIMTTTDIASPYAQKFAAQYEVVNFAPLQTSTLSTWLKIVCLVEGFLVDQNSLGILLEVNKGDARKTLLNLQFWLQSGGQTYQNNEPMSCAPQQRQSSDFKPSDDVANDFLGVDEDPQEKPLMHFYLLNKTDYIITLGNLWWNTPNLLSLPIENTKRLNKFGQINLDNTPTTNEECMPKKSNGDLDELKKIGQFFMLHDTLALVDEMQNKIHLDNTWEPCVKNRKFLVKDSLNLDDKTTDYTENYDSMDNLTHTLVDLNVGMISDNFSCNMVLPDQAEKRWRAKNHICEDILKEATPLSTSKGPLSLDYMPYLRDMSRSEHHRSLNNTKRSKRFYHYLKTVGVDFNDAASKLACNVLY</sequence>
<dbReference type="PANTHER" id="PTHR23389">
    <property type="entry name" value="CHROMOSOME TRANSMISSION FIDELITY FACTOR 18"/>
    <property type="match status" value="1"/>
</dbReference>
<evidence type="ECO:0000259" key="2">
    <source>
        <dbReference type="SMART" id="SM00382"/>
    </source>
</evidence>
<evidence type="ECO:0000313" key="3">
    <source>
        <dbReference type="EMBL" id="CAH0563510.1"/>
    </source>
</evidence>
<dbReference type="GO" id="GO:0005524">
    <property type="term" value="F:ATP binding"/>
    <property type="evidence" value="ECO:0007669"/>
    <property type="project" value="InterPro"/>
</dbReference>
<feature type="region of interest" description="Disordered" evidence="1">
    <location>
        <begin position="77"/>
        <end position="96"/>
    </location>
</feature>
<feature type="compositionally biased region" description="Basic and acidic residues" evidence="1">
    <location>
        <begin position="39"/>
        <end position="48"/>
    </location>
</feature>
<dbReference type="PANTHER" id="PTHR23389:SF21">
    <property type="entry name" value="ATPASE FAMILY AAA DOMAIN-CONTAINING PROTEIN 5"/>
    <property type="match status" value="1"/>
</dbReference>
<dbReference type="SMART" id="SM00382">
    <property type="entry name" value="AAA"/>
    <property type="match status" value="1"/>
</dbReference>
<dbReference type="SUPFAM" id="SSF52540">
    <property type="entry name" value="P-loop containing nucleoside triphosphate hydrolases"/>
    <property type="match status" value="1"/>
</dbReference>
<accession>A0A9P0BHP7</accession>
<organism evidence="3 4">
    <name type="scientific">Brassicogethes aeneus</name>
    <name type="common">Rape pollen beetle</name>
    <name type="synonym">Meligethes aeneus</name>
    <dbReference type="NCBI Taxonomy" id="1431903"/>
    <lineage>
        <taxon>Eukaryota</taxon>
        <taxon>Metazoa</taxon>
        <taxon>Ecdysozoa</taxon>
        <taxon>Arthropoda</taxon>
        <taxon>Hexapoda</taxon>
        <taxon>Insecta</taxon>
        <taxon>Pterygota</taxon>
        <taxon>Neoptera</taxon>
        <taxon>Endopterygota</taxon>
        <taxon>Coleoptera</taxon>
        <taxon>Polyphaga</taxon>
        <taxon>Cucujiformia</taxon>
        <taxon>Nitidulidae</taxon>
        <taxon>Meligethinae</taxon>
        <taxon>Brassicogethes</taxon>
    </lineage>
</organism>
<dbReference type="Gene3D" id="3.40.50.300">
    <property type="entry name" value="P-loop containing nucleotide triphosphate hydrolases"/>
    <property type="match status" value="1"/>
</dbReference>
<keyword evidence="4" id="KW-1185">Reference proteome</keyword>
<proteinExistence type="predicted"/>
<dbReference type="CDD" id="cd00009">
    <property type="entry name" value="AAA"/>
    <property type="match status" value="1"/>
</dbReference>
<dbReference type="Proteomes" id="UP001154078">
    <property type="component" value="Chromosome 9"/>
</dbReference>
<dbReference type="AlphaFoldDB" id="A0A9P0BHP7"/>
<feature type="domain" description="AAA+ ATPase" evidence="2">
    <location>
        <begin position="713"/>
        <end position="855"/>
    </location>
</feature>
<dbReference type="InterPro" id="IPR003959">
    <property type="entry name" value="ATPase_AAA_core"/>
</dbReference>
<feature type="compositionally biased region" description="Polar residues" evidence="1">
    <location>
        <begin position="396"/>
        <end position="406"/>
    </location>
</feature>